<sequence>VLFVLGLILVLNNRKSPEIVQPISPIMSDDNGDSAAEEIMTPATGGYTNYDSSHLSFANEGKVVLFFNAKWCPTCRALTKDVQSKISEIPEDVLILSIDYDSEKELKKKYGITYQHTLVQIDSLGNQIKKWSGSPNLESLLSNIQ</sequence>
<feature type="non-terminal residue" evidence="2">
    <location>
        <position position="1"/>
    </location>
</feature>
<dbReference type="SUPFAM" id="SSF52833">
    <property type="entry name" value="Thioredoxin-like"/>
    <property type="match status" value="1"/>
</dbReference>
<dbReference type="Proteomes" id="UP000265540">
    <property type="component" value="Unassembled WGS sequence"/>
</dbReference>
<dbReference type="InterPro" id="IPR036249">
    <property type="entry name" value="Thioredoxin-like_sf"/>
</dbReference>
<dbReference type="PROSITE" id="PS51352">
    <property type="entry name" value="THIOREDOXIN_2"/>
    <property type="match status" value="1"/>
</dbReference>
<evidence type="ECO:0000313" key="3">
    <source>
        <dbReference type="Proteomes" id="UP000265540"/>
    </source>
</evidence>
<feature type="domain" description="Thioredoxin" evidence="1">
    <location>
        <begin position="29"/>
        <end position="145"/>
    </location>
</feature>
<dbReference type="Pfam" id="PF00085">
    <property type="entry name" value="Thioredoxin"/>
    <property type="match status" value="1"/>
</dbReference>
<dbReference type="AlphaFoldDB" id="A0A3A4ZGS6"/>
<protein>
    <submittedName>
        <fullName evidence="2">Thioredoxin</fullName>
    </submittedName>
</protein>
<evidence type="ECO:0000313" key="2">
    <source>
        <dbReference type="EMBL" id="RJR28345.1"/>
    </source>
</evidence>
<accession>A0A3A4ZGS6</accession>
<evidence type="ECO:0000259" key="1">
    <source>
        <dbReference type="PROSITE" id="PS51352"/>
    </source>
</evidence>
<dbReference type="CDD" id="cd02947">
    <property type="entry name" value="TRX_family"/>
    <property type="match status" value="1"/>
</dbReference>
<comment type="caution">
    <text evidence="2">The sequence shown here is derived from an EMBL/GenBank/DDBJ whole genome shotgun (WGS) entry which is preliminary data.</text>
</comment>
<dbReference type="EMBL" id="QZJF01000001">
    <property type="protein sequence ID" value="RJR28345.1"/>
    <property type="molecule type" value="Genomic_DNA"/>
</dbReference>
<gene>
    <name evidence="2" type="ORF">C4561_00070</name>
</gene>
<dbReference type="InterPro" id="IPR013766">
    <property type="entry name" value="Thioredoxin_domain"/>
</dbReference>
<dbReference type="Gene3D" id="3.40.30.10">
    <property type="entry name" value="Glutaredoxin"/>
    <property type="match status" value="1"/>
</dbReference>
<reference evidence="2 3" key="1">
    <citation type="journal article" date="2017" name="ISME J.">
        <title>Energy and carbon metabolisms in a deep terrestrial subsurface fluid microbial community.</title>
        <authorList>
            <person name="Momper L."/>
            <person name="Jungbluth S.P."/>
            <person name="Lee M.D."/>
            <person name="Amend J.P."/>
        </authorList>
    </citation>
    <scope>NUCLEOTIDE SEQUENCE [LARGE SCALE GENOMIC DNA]</scope>
    <source>
        <strain evidence="2">SURF_46</strain>
    </source>
</reference>
<proteinExistence type="predicted"/>
<organism evidence="2 3">
    <name type="scientific">candidate division WWE3 bacterium</name>
    <dbReference type="NCBI Taxonomy" id="2053526"/>
    <lineage>
        <taxon>Bacteria</taxon>
        <taxon>Katanobacteria</taxon>
    </lineage>
</organism>
<name>A0A3A4ZGS6_UNCKA</name>